<sequence length="475" mass="52527">MTDRLPLPVLYQVRTWLQGLAMVALVVVSIASCTPREEEITPSASALLRLEADTVLFDTVFTQAGSVTKRLKVYNPNKNAVRISEIKVGGLQGSPFQVVVNGVPGPQVQNIELRGKDSLLVLVKATINPNAQEQPFLVQDSLLFLTNGNQQKVKLVAYGQNAAYYQGHYLTSPAEVWTAAKAHVIYDSVTVPAGQTLTIQKGSQVHLYRNAKIRVLGTLKVEGEHEKRVVFQQVRKEEQYRNAPGQWQGLEFLPGSQNSELRYVEVKNAVTGLYLKATGNQVPQVTLRHAFLKNMLQTGVLSHGGNVRLENSVITNCGEYALAGLGGGRYEVVFSTLANYANEFIRLGPSFLFQERLEAGGRLVREGRYAVLVQNSILWGRQAEELKFSDMTGSSSRSIQHSFLKTQAYQREFDKNGNKINVDPLFRDAPKFDFQLIKLSPANAAGAPVSGITVDYENKPRDAQKPDAGAFEVEY</sequence>
<dbReference type="Proteomes" id="UP001570846">
    <property type="component" value="Unassembled WGS sequence"/>
</dbReference>
<evidence type="ECO:0008006" key="5">
    <source>
        <dbReference type="Google" id="ProtNLM"/>
    </source>
</evidence>
<organism evidence="1 3">
    <name type="scientific">Rufibacter glacialis</name>
    <dbReference type="NCBI Taxonomy" id="1259555"/>
    <lineage>
        <taxon>Bacteria</taxon>
        <taxon>Pseudomonadati</taxon>
        <taxon>Bacteroidota</taxon>
        <taxon>Cytophagia</taxon>
        <taxon>Cytophagales</taxon>
        <taxon>Hymenobacteraceae</taxon>
        <taxon>Rufibacter</taxon>
    </lineage>
</organism>
<evidence type="ECO:0000313" key="1">
    <source>
        <dbReference type="EMBL" id="KAA6438116.1"/>
    </source>
</evidence>
<dbReference type="Proteomes" id="UP000323866">
    <property type="component" value="Unassembled WGS sequence"/>
</dbReference>
<evidence type="ECO:0000313" key="2">
    <source>
        <dbReference type="EMBL" id="MFA1773366.1"/>
    </source>
</evidence>
<dbReference type="AlphaFoldDB" id="A0A5M8QU02"/>
<protein>
    <recommendedName>
        <fullName evidence="5">Right-handed parallel beta-helix repeat-containing protein</fullName>
    </recommendedName>
</protein>
<dbReference type="InterPro" id="IPR011050">
    <property type="entry name" value="Pectin_lyase_fold/virulence"/>
</dbReference>
<keyword evidence="4" id="KW-1185">Reference proteome</keyword>
<reference evidence="2 4" key="3">
    <citation type="submission" date="2024-08" db="EMBL/GenBank/DDBJ databases">
        <authorList>
            <person name="Wei W."/>
        </authorList>
    </citation>
    <scope>NUCLEOTIDE SEQUENCE [LARGE SCALE GENOMIC DNA]</scope>
    <source>
        <strain evidence="2 4">XU2</strain>
    </source>
</reference>
<dbReference type="OrthoDB" id="1111178at2"/>
<dbReference type="RefSeq" id="WP_149096616.1">
    <property type="nucleotide sequence ID" value="NZ_BMMG01000010.1"/>
</dbReference>
<evidence type="ECO:0000313" key="4">
    <source>
        <dbReference type="Proteomes" id="UP001570846"/>
    </source>
</evidence>
<accession>A0A5M8QU02</accession>
<dbReference type="PROSITE" id="PS51257">
    <property type="entry name" value="PROKAR_LIPOPROTEIN"/>
    <property type="match status" value="1"/>
</dbReference>
<reference evidence="1 3" key="2">
    <citation type="submission" date="2019-09" db="EMBL/GenBank/DDBJ databases">
        <title>A bacterium isolated from glacier soil.</title>
        <authorList>
            <person name="Liu Q."/>
        </authorList>
    </citation>
    <scope>NUCLEOTIDE SEQUENCE [LARGE SCALE GENOMIC DNA]</scope>
    <source>
        <strain evidence="1 3">MDT1-10-3</strain>
    </source>
</reference>
<proteinExistence type="predicted"/>
<evidence type="ECO:0000313" key="3">
    <source>
        <dbReference type="Proteomes" id="UP000323866"/>
    </source>
</evidence>
<reference evidence="1 3" key="1">
    <citation type="submission" date="2019-07" db="EMBL/GenBank/DDBJ databases">
        <authorList>
            <person name="Qu J.-H."/>
        </authorList>
    </citation>
    <scope>NUCLEOTIDE SEQUENCE [LARGE SCALE GENOMIC DNA]</scope>
    <source>
        <strain evidence="1 3">MDT1-10-3</strain>
    </source>
</reference>
<name>A0A5M8QU02_9BACT</name>
<comment type="caution">
    <text evidence="1">The sequence shown here is derived from an EMBL/GenBank/DDBJ whole genome shotgun (WGS) entry which is preliminary data.</text>
</comment>
<dbReference type="EMBL" id="VKKZ01000001">
    <property type="protein sequence ID" value="KAA6438116.1"/>
    <property type="molecule type" value="Genomic_DNA"/>
</dbReference>
<dbReference type="SUPFAM" id="SSF51126">
    <property type="entry name" value="Pectin lyase-like"/>
    <property type="match status" value="1"/>
</dbReference>
<gene>
    <name evidence="2" type="ORF">ACD591_18850</name>
    <name evidence="1" type="ORF">FOE74_00300</name>
</gene>
<dbReference type="EMBL" id="JBGOGF010000012">
    <property type="protein sequence ID" value="MFA1773366.1"/>
    <property type="molecule type" value="Genomic_DNA"/>
</dbReference>